<dbReference type="AlphaFoldDB" id="A0A1U7NLD5"/>
<dbReference type="GO" id="GO:0015074">
    <property type="term" value="P:DNA integration"/>
    <property type="evidence" value="ECO:0007669"/>
    <property type="project" value="InterPro"/>
</dbReference>
<evidence type="ECO:0000313" key="3">
    <source>
        <dbReference type="Proteomes" id="UP000186705"/>
    </source>
</evidence>
<dbReference type="InterPro" id="IPR051917">
    <property type="entry name" value="Transposase-Integrase"/>
</dbReference>
<dbReference type="GO" id="GO:0004803">
    <property type="term" value="F:transposase activity"/>
    <property type="evidence" value="ECO:0007669"/>
    <property type="project" value="TreeGrafter"/>
</dbReference>
<dbReference type="Gene3D" id="3.30.420.10">
    <property type="entry name" value="Ribonuclease H-like superfamily/Ribonuclease H"/>
    <property type="match status" value="1"/>
</dbReference>
<dbReference type="NCBIfam" id="NF033563">
    <property type="entry name" value="transpos_IS30"/>
    <property type="match status" value="1"/>
</dbReference>
<dbReference type="STRING" id="1862672.BO225_08165"/>
<dbReference type="RefSeq" id="WP_076341770.1">
    <property type="nucleotide sequence ID" value="NZ_CAPDDE010000038.1"/>
</dbReference>
<dbReference type="GO" id="GO:0005829">
    <property type="term" value="C:cytosol"/>
    <property type="evidence" value="ECO:0007669"/>
    <property type="project" value="TreeGrafter"/>
</dbReference>
<dbReference type="InterPro" id="IPR053392">
    <property type="entry name" value="Transposase_IS30-like"/>
</dbReference>
<feature type="domain" description="Integrase catalytic" evidence="1">
    <location>
        <begin position="245"/>
        <end position="407"/>
    </location>
</feature>
<dbReference type="EMBL" id="MPKA01000085">
    <property type="protein sequence ID" value="OLU45538.1"/>
    <property type="molecule type" value="Genomic_DNA"/>
</dbReference>
<dbReference type="InterPro" id="IPR036397">
    <property type="entry name" value="RNaseH_sf"/>
</dbReference>
<sequence length="436" mass="50592">MAKNKHLDRNDRTIILRGIVERSPRTSVALTLGKDSSTIAKEIRLHRLTIPPKKFQIAKNLGGPIVRCAIKDCIHIQDGSCPLHRKTQNGKCFEPCDHPQPFPCRQRDRWLACNGCPDQKKCFRFQYKYDPDSAQNEYSSLLRGSRAGINMTTGQLDQLASIIAPLLKHGLSVESIVSNHPEIEVCAKTLYNLINDGYLKPYGIDRFSTRRAVNRRQSSIKKNYKPRVDRSYQIGRTYKDFCEYIKQHPQAYVWEMDTVYNDIHTGPFIQTFLERFSNFMIAHLCTEKTADQMLEGIVRIRDQLSEEEFKKYFQVILTDRGSEFTKADEIEKLGCRLFYCDPMQSGQKGKIEENHTILRYICPKKADLAKLGLREQEDLDTICSHLNSYPRKSLSGRTPYEALQFFLRNDELPKKLRICRIEFDDLNLNPDLIRKD</sequence>
<organism evidence="2 3">
    <name type="scientific">Dubosiella newyorkensis</name>
    <dbReference type="NCBI Taxonomy" id="1862672"/>
    <lineage>
        <taxon>Bacteria</taxon>
        <taxon>Bacillati</taxon>
        <taxon>Bacillota</taxon>
        <taxon>Erysipelotrichia</taxon>
        <taxon>Erysipelotrichales</taxon>
        <taxon>Erysipelotrichaceae</taxon>
        <taxon>Dubosiella</taxon>
    </lineage>
</organism>
<dbReference type="GO" id="GO:0003676">
    <property type="term" value="F:nucleic acid binding"/>
    <property type="evidence" value="ECO:0007669"/>
    <property type="project" value="InterPro"/>
</dbReference>
<dbReference type="PANTHER" id="PTHR10948:SF23">
    <property type="entry name" value="TRANSPOSASE INSI FOR INSERTION SEQUENCE ELEMENT IS30A-RELATED"/>
    <property type="match status" value="1"/>
</dbReference>
<evidence type="ECO:0000259" key="1">
    <source>
        <dbReference type="PROSITE" id="PS50994"/>
    </source>
</evidence>
<dbReference type="Proteomes" id="UP000186705">
    <property type="component" value="Unassembled WGS sequence"/>
</dbReference>
<keyword evidence="3" id="KW-1185">Reference proteome</keyword>
<gene>
    <name evidence="2" type="ORF">BO225_08165</name>
</gene>
<name>A0A1U7NLD5_9FIRM</name>
<accession>A0A1U7NLD5</accession>
<dbReference type="OrthoDB" id="9776104at2"/>
<reference evidence="2 3" key="1">
    <citation type="submission" date="2016-11" db="EMBL/GenBank/DDBJ databases">
        <title>Description of two novel members of the family Erysipelotrichaceae: Ileibacterium lipovorans gen. nov., sp. nov. and Dubosiella newyorkensis, gen. nov., sp. nov.</title>
        <authorList>
            <person name="Cox L.M."/>
            <person name="Sohn J."/>
            <person name="Tyrrell K.L."/>
            <person name="Citron D.M."/>
            <person name="Lawson P.A."/>
            <person name="Patel N.B."/>
            <person name="Iizumi T."/>
            <person name="Perez-Perez G.I."/>
            <person name="Goldstein E.J."/>
            <person name="Blaser M.J."/>
        </authorList>
    </citation>
    <scope>NUCLEOTIDE SEQUENCE [LARGE SCALE GENOMIC DNA]</scope>
    <source>
        <strain evidence="2 3">NYU-BL-A4</strain>
    </source>
</reference>
<dbReference type="GeneID" id="78275912"/>
<dbReference type="PANTHER" id="PTHR10948">
    <property type="entry name" value="TRANSPOSASE"/>
    <property type="match status" value="1"/>
</dbReference>
<dbReference type="GO" id="GO:0032196">
    <property type="term" value="P:transposition"/>
    <property type="evidence" value="ECO:0007669"/>
    <property type="project" value="TreeGrafter"/>
</dbReference>
<evidence type="ECO:0000313" key="2">
    <source>
        <dbReference type="EMBL" id="OLU45538.1"/>
    </source>
</evidence>
<dbReference type="PROSITE" id="PS50994">
    <property type="entry name" value="INTEGRASE"/>
    <property type="match status" value="1"/>
</dbReference>
<dbReference type="SUPFAM" id="SSF53098">
    <property type="entry name" value="Ribonuclease H-like"/>
    <property type="match status" value="1"/>
</dbReference>
<proteinExistence type="predicted"/>
<dbReference type="InterPro" id="IPR001584">
    <property type="entry name" value="Integrase_cat-core"/>
</dbReference>
<protein>
    <recommendedName>
        <fullName evidence="1">Integrase catalytic domain-containing protein</fullName>
    </recommendedName>
</protein>
<dbReference type="InterPro" id="IPR012337">
    <property type="entry name" value="RNaseH-like_sf"/>
</dbReference>
<comment type="caution">
    <text evidence="2">The sequence shown here is derived from an EMBL/GenBank/DDBJ whole genome shotgun (WGS) entry which is preliminary data.</text>
</comment>